<keyword evidence="7" id="KW-0274">FAD</keyword>
<dbReference type="Gene3D" id="3.10.520.10">
    <property type="entry name" value="ApbE-like domains"/>
    <property type="match status" value="1"/>
</dbReference>
<dbReference type="PANTHER" id="PTHR30040:SF2">
    <property type="entry name" value="FAD:PROTEIN FMN TRANSFERASE"/>
    <property type="match status" value="1"/>
</dbReference>
<evidence type="ECO:0000256" key="9">
    <source>
        <dbReference type="ARBA" id="ARBA00031306"/>
    </source>
</evidence>
<dbReference type="PANTHER" id="PTHR30040">
    <property type="entry name" value="THIAMINE BIOSYNTHESIS LIPOPROTEIN APBE"/>
    <property type="match status" value="1"/>
</dbReference>
<keyword evidence="6" id="KW-0479">Metal-binding</keyword>
<keyword evidence="4" id="KW-0285">Flavoprotein</keyword>
<gene>
    <name evidence="11" type="ORF">LJ657_18975</name>
</gene>
<evidence type="ECO:0000256" key="6">
    <source>
        <dbReference type="ARBA" id="ARBA00022723"/>
    </source>
</evidence>
<organism evidence="11 12">
    <name type="scientific">Streptomyces guryensis</name>
    <dbReference type="NCBI Taxonomy" id="2886947"/>
    <lineage>
        <taxon>Bacteria</taxon>
        <taxon>Bacillati</taxon>
        <taxon>Actinomycetota</taxon>
        <taxon>Actinomycetes</taxon>
        <taxon>Kitasatosporales</taxon>
        <taxon>Streptomycetaceae</taxon>
        <taxon>Streptomyces</taxon>
    </lineage>
</organism>
<dbReference type="InterPro" id="IPR024932">
    <property type="entry name" value="ApbE"/>
</dbReference>
<keyword evidence="5 11" id="KW-0808">Transferase</keyword>
<evidence type="ECO:0000256" key="3">
    <source>
        <dbReference type="ARBA" id="ARBA00016337"/>
    </source>
</evidence>
<dbReference type="EC" id="2.7.1.180" evidence="2"/>
<comment type="caution">
    <text evidence="11">The sequence shown here is derived from an EMBL/GenBank/DDBJ whole genome shotgun (WGS) entry which is preliminary data.</text>
</comment>
<dbReference type="SUPFAM" id="SSF143631">
    <property type="entry name" value="ApbE-like"/>
    <property type="match status" value="1"/>
</dbReference>
<dbReference type="Pfam" id="PF02424">
    <property type="entry name" value="ApbE"/>
    <property type="match status" value="1"/>
</dbReference>
<dbReference type="RefSeq" id="WP_232649807.1">
    <property type="nucleotide sequence ID" value="NZ_JAJSBI010000008.1"/>
</dbReference>
<dbReference type="EMBL" id="JAJSBI010000008">
    <property type="protein sequence ID" value="MCD9875705.1"/>
    <property type="molecule type" value="Genomic_DNA"/>
</dbReference>
<dbReference type="Proteomes" id="UP001108029">
    <property type="component" value="Unassembled WGS sequence"/>
</dbReference>
<keyword evidence="12" id="KW-1185">Reference proteome</keyword>
<dbReference type="InterPro" id="IPR003374">
    <property type="entry name" value="ApbE-like_sf"/>
</dbReference>
<proteinExistence type="predicted"/>
<dbReference type="GO" id="GO:0046872">
    <property type="term" value="F:metal ion binding"/>
    <property type="evidence" value="ECO:0007669"/>
    <property type="project" value="UniProtKB-KW"/>
</dbReference>
<evidence type="ECO:0000313" key="12">
    <source>
        <dbReference type="Proteomes" id="UP001108029"/>
    </source>
</evidence>
<evidence type="ECO:0000256" key="5">
    <source>
        <dbReference type="ARBA" id="ARBA00022679"/>
    </source>
</evidence>
<reference evidence="11" key="1">
    <citation type="submission" date="2021-12" db="EMBL/GenBank/DDBJ databases">
        <authorList>
            <person name="Lee J.-H."/>
            <person name="Kim S.-B."/>
        </authorList>
    </citation>
    <scope>NUCLEOTIDE SEQUENCE</scope>
    <source>
        <strain evidence="11">NR30</strain>
    </source>
</reference>
<comment type="cofactor">
    <cofactor evidence="1">
        <name>Mg(2+)</name>
        <dbReference type="ChEBI" id="CHEBI:18420"/>
    </cofactor>
</comment>
<evidence type="ECO:0000256" key="4">
    <source>
        <dbReference type="ARBA" id="ARBA00022630"/>
    </source>
</evidence>
<keyword evidence="8" id="KW-0460">Magnesium</keyword>
<accession>A0A9Q3VR82</accession>
<evidence type="ECO:0000313" key="11">
    <source>
        <dbReference type="EMBL" id="MCD9875705.1"/>
    </source>
</evidence>
<evidence type="ECO:0000256" key="1">
    <source>
        <dbReference type="ARBA" id="ARBA00001946"/>
    </source>
</evidence>
<name>A0A9Q3VR82_9ACTN</name>
<evidence type="ECO:0000256" key="8">
    <source>
        <dbReference type="ARBA" id="ARBA00022842"/>
    </source>
</evidence>
<comment type="catalytic activity">
    <reaction evidence="10">
        <text>L-threonyl-[protein] + FAD = FMN-L-threonyl-[protein] + AMP + H(+)</text>
        <dbReference type="Rhea" id="RHEA:36847"/>
        <dbReference type="Rhea" id="RHEA-COMP:11060"/>
        <dbReference type="Rhea" id="RHEA-COMP:11061"/>
        <dbReference type="ChEBI" id="CHEBI:15378"/>
        <dbReference type="ChEBI" id="CHEBI:30013"/>
        <dbReference type="ChEBI" id="CHEBI:57692"/>
        <dbReference type="ChEBI" id="CHEBI:74257"/>
        <dbReference type="ChEBI" id="CHEBI:456215"/>
        <dbReference type="EC" id="2.7.1.180"/>
    </reaction>
</comment>
<evidence type="ECO:0000256" key="7">
    <source>
        <dbReference type="ARBA" id="ARBA00022827"/>
    </source>
</evidence>
<protein>
    <recommendedName>
        <fullName evidence="3">FAD:protein FMN transferase</fullName>
        <ecNumber evidence="2">2.7.1.180</ecNumber>
    </recommendedName>
    <alternativeName>
        <fullName evidence="9">Flavin transferase</fullName>
    </alternativeName>
</protein>
<evidence type="ECO:0000256" key="2">
    <source>
        <dbReference type="ARBA" id="ARBA00011955"/>
    </source>
</evidence>
<evidence type="ECO:0000256" key="10">
    <source>
        <dbReference type="ARBA" id="ARBA00048540"/>
    </source>
</evidence>
<sequence>MTAAATHPASVSFPALGTTASLLVTDAGALGAARKVLDAELAAVDEACSRFRPDSELSRANAAAGAAFRVSALFAEALDVALHAAEETDGVVDPTVGTAVAALGYDVTFAALRPQDLGPVRLAGPSAGWRTVEWERAARRLRLPPGTALDLGATAKALAADRAAHRAAEVTGCGVLVNLGGDLSAAGQAPPGGWRIAIADDHAAPDTANRPTVSITGGGLATSGTTVRTWRRGGRRLHHIVDPATGDIPAPVWRTVSVAAVSCVAANTAATEAVVLGERALGRLRRAGLPARLVRVDGTVERVCGWPEDNPGDAR</sequence>
<dbReference type="AlphaFoldDB" id="A0A9Q3VR82"/>
<dbReference type="GO" id="GO:0016740">
    <property type="term" value="F:transferase activity"/>
    <property type="evidence" value="ECO:0007669"/>
    <property type="project" value="UniProtKB-KW"/>
</dbReference>